<sequence>MAKGKKGIVCNTRSACQKHVTQHHGGAAIRAVLRDEQGLPEDGIDGIDEQNPDSEAGPASPAGLTRPLGQAVIAAPPLEENEEGSSRGSEPLYESPRFGKRKRSVAVHGRPLSKLFADQILRDIARECDQHAKELRKAFKDEITLRDTRARELIQDTQGEVIKKEREIKDLKRKLRRLRETLGMLSQGCDPTGDDNGEVQDDARESPRDSERTHSGIGTGDGDHTALAP</sequence>
<accession>A0AAV1I1N9</accession>
<dbReference type="Proteomes" id="UP001314263">
    <property type="component" value="Unassembled WGS sequence"/>
</dbReference>
<organism evidence="2 3">
    <name type="scientific">Coccomyxa viridis</name>
    <dbReference type="NCBI Taxonomy" id="1274662"/>
    <lineage>
        <taxon>Eukaryota</taxon>
        <taxon>Viridiplantae</taxon>
        <taxon>Chlorophyta</taxon>
        <taxon>core chlorophytes</taxon>
        <taxon>Trebouxiophyceae</taxon>
        <taxon>Trebouxiophyceae incertae sedis</taxon>
        <taxon>Coccomyxaceae</taxon>
        <taxon>Coccomyxa</taxon>
    </lineage>
</organism>
<keyword evidence="3" id="KW-1185">Reference proteome</keyword>
<feature type="region of interest" description="Disordered" evidence="1">
    <location>
        <begin position="182"/>
        <end position="229"/>
    </location>
</feature>
<proteinExistence type="predicted"/>
<reference evidence="2 3" key="1">
    <citation type="submission" date="2023-10" db="EMBL/GenBank/DDBJ databases">
        <authorList>
            <person name="Maclean D."/>
            <person name="Macfadyen A."/>
        </authorList>
    </citation>
    <scope>NUCLEOTIDE SEQUENCE [LARGE SCALE GENOMIC DNA]</scope>
</reference>
<evidence type="ECO:0000256" key="1">
    <source>
        <dbReference type="SAM" id="MobiDB-lite"/>
    </source>
</evidence>
<feature type="region of interest" description="Disordered" evidence="1">
    <location>
        <begin position="21"/>
        <end position="105"/>
    </location>
</feature>
<comment type="caution">
    <text evidence="2">The sequence shown here is derived from an EMBL/GenBank/DDBJ whole genome shotgun (WGS) entry which is preliminary data.</text>
</comment>
<gene>
    <name evidence="2" type="ORF">CVIRNUC_004218</name>
</gene>
<protein>
    <submittedName>
        <fullName evidence="2">Uncharacterized protein</fullName>
    </submittedName>
</protein>
<feature type="compositionally biased region" description="Basic and acidic residues" evidence="1">
    <location>
        <begin position="201"/>
        <end position="214"/>
    </location>
</feature>
<feature type="compositionally biased region" description="Acidic residues" evidence="1">
    <location>
        <begin position="38"/>
        <end position="52"/>
    </location>
</feature>
<dbReference type="EMBL" id="CAUYUE010000005">
    <property type="protein sequence ID" value="CAK0774947.1"/>
    <property type="molecule type" value="Genomic_DNA"/>
</dbReference>
<name>A0AAV1I1N9_9CHLO</name>
<evidence type="ECO:0000313" key="3">
    <source>
        <dbReference type="Proteomes" id="UP001314263"/>
    </source>
</evidence>
<evidence type="ECO:0000313" key="2">
    <source>
        <dbReference type="EMBL" id="CAK0774947.1"/>
    </source>
</evidence>
<dbReference type="AlphaFoldDB" id="A0AAV1I1N9"/>